<feature type="region of interest" description="Disordered" evidence="1">
    <location>
        <begin position="45"/>
        <end position="146"/>
    </location>
</feature>
<feature type="compositionally biased region" description="Basic and acidic residues" evidence="1">
    <location>
        <begin position="131"/>
        <end position="145"/>
    </location>
</feature>
<proteinExistence type="predicted"/>
<feature type="transmembrane region" description="Helical" evidence="2">
    <location>
        <begin position="369"/>
        <end position="392"/>
    </location>
</feature>
<feature type="region of interest" description="Disordered" evidence="1">
    <location>
        <begin position="1"/>
        <end position="29"/>
    </location>
</feature>
<evidence type="ECO:0000256" key="1">
    <source>
        <dbReference type="SAM" id="MobiDB-lite"/>
    </source>
</evidence>
<evidence type="ECO:0000313" key="4">
    <source>
        <dbReference type="Proteomes" id="UP000077266"/>
    </source>
</evidence>
<keyword evidence="2" id="KW-1133">Transmembrane helix</keyword>
<evidence type="ECO:0000313" key="3">
    <source>
        <dbReference type="EMBL" id="KZV87320.1"/>
    </source>
</evidence>
<dbReference type="OrthoDB" id="3062801at2759"/>
<dbReference type="AlphaFoldDB" id="A0A165EN02"/>
<sequence>MATPGSGPPQSPASSSENSLQLDVGQPLGPNLVSLTVQAASTAAFPIIPPGNDPLAGTGAASGTAAESPSSSRMTDRDKLTALPSASSMGGRPVLQRGRSGSVPSRFDSIPGSTHSPGRSTASDPAQGDDNSTHHRVSFERERTNHTLPAVFKNTIGRFGTHTSSDPVLPTHRQTVPPATPPPRVRSDSVSHRTLSPLRIWAGLPSLHRPRSHPEREEPFIPKDPFTYSFTRSAIKRRREAASSLALQLLRQSYLHLLLRLPAIYFSRVSRVFEDAEVSRPDIERLIERARVADGRGNVFPSPREWQQGVEDGSVSRALGRFMENWEDFVDSLMREWKTLNVVSALLLSAIVAIFQIDDAANDPTTRTAAFISMTAALFSLIYGCVFILRFGNMRRMEKASRWAEEAQRTTSAIFWNVWILLATPAIWLAWSVIFFCVAMLAFLWTSGTDRPPTPLTGNEALVPRIIVTAIFCLGAIYFVLVVHTFQSYGLNRGRKVLSASPRGIDVHSIGHPLSPMGTRESNMGLPPRMADGMTTPKMKMEPRLVSP</sequence>
<dbReference type="Proteomes" id="UP000077266">
    <property type="component" value="Unassembled WGS sequence"/>
</dbReference>
<protein>
    <recommendedName>
        <fullName evidence="5">Transmembrane protein</fullName>
    </recommendedName>
</protein>
<feature type="region of interest" description="Disordered" evidence="1">
    <location>
        <begin position="163"/>
        <end position="191"/>
    </location>
</feature>
<feature type="transmembrane region" description="Helical" evidence="2">
    <location>
        <begin position="413"/>
        <end position="446"/>
    </location>
</feature>
<evidence type="ECO:0008006" key="5">
    <source>
        <dbReference type="Google" id="ProtNLM"/>
    </source>
</evidence>
<keyword evidence="2" id="KW-0472">Membrane</keyword>
<feature type="transmembrane region" description="Helical" evidence="2">
    <location>
        <begin position="466"/>
        <end position="486"/>
    </location>
</feature>
<keyword evidence="4" id="KW-1185">Reference proteome</keyword>
<gene>
    <name evidence="3" type="ORF">EXIGLDRAFT_652286</name>
</gene>
<dbReference type="InParanoid" id="A0A165EN02"/>
<feature type="transmembrane region" description="Helical" evidence="2">
    <location>
        <begin position="339"/>
        <end position="357"/>
    </location>
</feature>
<keyword evidence="2" id="KW-0812">Transmembrane</keyword>
<dbReference type="EMBL" id="KV426129">
    <property type="protein sequence ID" value="KZV87320.1"/>
    <property type="molecule type" value="Genomic_DNA"/>
</dbReference>
<feature type="compositionally biased region" description="Pro residues" evidence="1">
    <location>
        <begin position="1"/>
        <end position="11"/>
    </location>
</feature>
<reference evidence="3 4" key="1">
    <citation type="journal article" date="2016" name="Mol. Biol. Evol.">
        <title>Comparative Genomics of Early-Diverging Mushroom-Forming Fungi Provides Insights into the Origins of Lignocellulose Decay Capabilities.</title>
        <authorList>
            <person name="Nagy L.G."/>
            <person name="Riley R."/>
            <person name="Tritt A."/>
            <person name="Adam C."/>
            <person name="Daum C."/>
            <person name="Floudas D."/>
            <person name="Sun H."/>
            <person name="Yadav J.S."/>
            <person name="Pangilinan J."/>
            <person name="Larsson K.H."/>
            <person name="Matsuura K."/>
            <person name="Barry K."/>
            <person name="Labutti K."/>
            <person name="Kuo R."/>
            <person name="Ohm R.A."/>
            <person name="Bhattacharya S.S."/>
            <person name="Shirouzu T."/>
            <person name="Yoshinaga Y."/>
            <person name="Martin F.M."/>
            <person name="Grigoriev I.V."/>
            <person name="Hibbett D.S."/>
        </authorList>
    </citation>
    <scope>NUCLEOTIDE SEQUENCE [LARGE SCALE GENOMIC DNA]</scope>
    <source>
        <strain evidence="3 4">HHB12029</strain>
    </source>
</reference>
<organism evidence="3 4">
    <name type="scientific">Exidia glandulosa HHB12029</name>
    <dbReference type="NCBI Taxonomy" id="1314781"/>
    <lineage>
        <taxon>Eukaryota</taxon>
        <taxon>Fungi</taxon>
        <taxon>Dikarya</taxon>
        <taxon>Basidiomycota</taxon>
        <taxon>Agaricomycotina</taxon>
        <taxon>Agaricomycetes</taxon>
        <taxon>Auriculariales</taxon>
        <taxon>Exidiaceae</taxon>
        <taxon>Exidia</taxon>
    </lineage>
</organism>
<feature type="compositionally biased region" description="Low complexity" evidence="1">
    <location>
        <begin position="56"/>
        <end position="72"/>
    </location>
</feature>
<name>A0A165EN02_EXIGL</name>
<feature type="compositionally biased region" description="Polar residues" evidence="1">
    <location>
        <begin position="111"/>
        <end position="124"/>
    </location>
</feature>
<accession>A0A165EN02</accession>
<evidence type="ECO:0000256" key="2">
    <source>
        <dbReference type="SAM" id="Phobius"/>
    </source>
</evidence>